<dbReference type="RefSeq" id="WP_305943832.1">
    <property type="nucleotide sequence ID" value="NZ_JAUZVY010000001.1"/>
</dbReference>
<evidence type="ECO:0000313" key="4">
    <source>
        <dbReference type="Proteomes" id="UP001236258"/>
    </source>
</evidence>
<evidence type="ECO:0000259" key="2">
    <source>
        <dbReference type="Pfam" id="PF00497"/>
    </source>
</evidence>
<dbReference type="PANTHER" id="PTHR38834">
    <property type="entry name" value="PERIPLASMIC SUBSTRATE BINDING PROTEIN FAMILY 3"/>
    <property type="match status" value="1"/>
</dbReference>
<reference evidence="3 4" key="1">
    <citation type="submission" date="2023-08" db="EMBL/GenBank/DDBJ databases">
        <authorList>
            <person name="Joshi A."/>
            <person name="Thite S."/>
        </authorList>
    </citation>
    <scope>NUCLEOTIDE SEQUENCE [LARGE SCALE GENOMIC DNA]</scope>
    <source>
        <strain evidence="3 4">1E1</strain>
    </source>
</reference>
<accession>A0ABT9GKZ2</accession>
<proteinExistence type="predicted"/>
<protein>
    <submittedName>
        <fullName evidence="3">Transporter substrate-binding domain-containing protein</fullName>
    </submittedName>
</protein>
<feature type="chain" id="PRO_5047493090" evidence="1">
    <location>
        <begin position="18"/>
        <end position="234"/>
    </location>
</feature>
<feature type="signal peptide" evidence="1">
    <location>
        <begin position="1"/>
        <end position="17"/>
    </location>
</feature>
<organism evidence="3 4">
    <name type="scientific">Alkalimonas delamerensis</name>
    <dbReference type="NCBI Taxonomy" id="265981"/>
    <lineage>
        <taxon>Bacteria</taxon>
        <taxon>Pseudomonadati</taxon>
        <taxon>Pseudomonadota</taxon>
        <taxon>Gammaproteobacteria</taxon>
        <taxon>Alkalimonas</taxon>
    </lineage>
</organism>
<evidence type="ECO:0000256" key="1">
    <source>
        <dbReference type="SAM" id="SignalP"/>
    </source>
</evidence>
<dbReference type="Pfam" id="PF00497">
    <property type="entry name" value="SBP_bac_3"/>
    <property type="match status" value="1"/>
</dbReference>
<keyword evidence="1" id="KW-0732">Signal</keyword>
<dbReference type="EMBL" id="JAUZVY010000001">
    <property type="protein sequence ID" value="MDP4527609.1"/>
    <property type="molecule type" value="Genomic_DNA"/>
</dbReference>
<sequence>MRPGLVLCSLLAAWAFAEPLKVVTSPMAPYQMQQNGEVSGSNTLWVRQLLEEAELTADFALYPWPRAYQLASSEPNVLIYALARTPDREAMFHWVAPIASFEHALLVRASQRSSLQQRLQQGDTLVLAVPRDHVALRFVQYLPEAEQLDIFYTASTDEAMRLLLNGRVDAVLENPQLTSALVASHPQSADAVQVLLSIPASRSTAYLAASKATDEALIQRLQRAFQRLHGKAPD</sequence>
<gene>
    <name evidence="3" type="ORF">Q3O59_01020</name>
</gene>
<feature type="domain" description="Solute-binding protein family 3/N-terminal" evidence="2">
    <location>
        <begin position="21"/>
        <end position="228"/>
    </location>
</feature>
<dbReference type="Gene3D" id="3.40.190.10">
    <property type="entry name" value="Periplasmic binding protein-like II"/>
    <property type="match status" value="2"/>
</dbReference>
<dbReference type="PANTHER" id="PTHR38834:SF3">
    <property type="entry name" value="SOLUTE-BINDING PROTEIN FAMILY 3_N-TERMINAL DOMAIN-CONTAINING PROTEIN"/>
    <property type="match status" value="1"/>
</dbReference>
<name>A0ABT9GKZ2_9GAMM</name>
<keyword evidence="4" id="KW-1185">Reference proteome</keyword>
<evidence type="ECO:0000313" key="3">
    <source>
        <dbReference type="EMBL" id="MDP4527609.1"/>
    </source>
</evidence>
<comment type="caution">
    <text evidence="3">The sequence shown here is derived from an EMBL/GenBank/DDBJ whole genome shotgun (WGS) entry which is preliminary data.</text>
</comment>
<dbReference type="Proteomes" id="UP001236258">
    <property type="component" value="Unassembled WGS sequence"/>
</dbReference>
<dbReference type="SUPFAM" id="SSF53850">
    <property type="entry name" value="Periplasmic binding protein-like II"/>
    <property type="match status" value="1"/>
</dbReference>
<dbReference type="InterPro" id="IPR001638">
    <property type="entry name" value="Solute-binding_3/MltF_N"/>
</dbReference>